<evidence type="ECO:0000256" key="1">
    <source>
        <dbReference type="SAM" id="MobiDB-lite"/>
    </source>
</evidence>
<feature type="transmembrane region" description="Helical" evidence="2">
    <location>
        <begin position="60"/>
        <end position="82"/>
    </location>
</feature>
<gene>
    <name evidence="3" type="ORF">OHC33_008471</name>
</gene>
<evidence type="ECO:0000313" key="4">
    <source>
        <dbReference type="Proteomes" id="UP001316803"/>
    </source>
</evidence>
<dbReference type="EMBL" id="JAKLMC020000026">
    <property type="protein sequence ID" value="KAK5950528.1"/>
    <property type="molecule type" value="Genomic_DNA"/>
</dbReference>
<accession>A0AAN8EFU3</accession>
<proteinExistence type="predicted"/>
<dbReference type="AlphaFoldDB" id="A0AAN8EFU3"/>
<evidence type="ECO:0000313" key="3">
    <source>
        <dbReference type="EMBL" id="KAK5950528.1"/>
    </source>
</evidence>
<comment type="caution">
    <text evidence="3">The sequence shown here is derived from an EMBL/GenBank/DDBJ whole genome shotgun (WGS) entry which is preliminary data.</text>
</comment>
<organism evidence="3 4">
    <name type="scientific">Knufia fluminis</name>
    <dbReference type="NCBI Taxonomy" id="191047"/>
    <lineage>
        <taxon>Eukaryota</taxon>
        <taxon>Fungi</taxon>
        <taxon>Dikarya</taxon>
        <taxon>Ascomycota</taxon>
        <taxon>Pezizomycotina</taxon>
        <taxon>Eurotiomycetes</taxon>
        <taxon>Chaetothyriomycetidae</taxon>
        <taxon>Chaetothyriales</taxon>
        <taxon>Trichomeriaceae</taxon>
        <taxon>Knufia</taxon>
    </lineage>
</organism>
<feature type="compositionally biased region" description="Basic and acidic residues" evidence="1">
    <location>
        <begin position="96"/>
        <end position="111"/>
    </location>
</feature>
<feature type="region of interest" description="Disordered" evidence="1">
    <location>
        <begin position="96"/>
        <end position="130"/>
    </location>
</feature>
<keyword evidence="2" id="KW-0812">Transmembrane</keyword>
<feature type="transmembrane region" description="Helical" evidence="2">
    <location>
        <begin position="36"/>
        <end position="54"/>
    </location>
</feature>
<feature type="region of interest" description="Disordered" evidence="1">
    <location>
        <begin position="150"/>
        <end position="184"/>
    </location>
</feature>
<keyword evidence="2" id="KW-1133">Transmembrane helix</keyword>
<keyword evidence="2" id="KW-0472">Membrane</keyword>
<protein>
    <submittedName>
        <fullName evidence="3">Uncharacterized protein</fullName>
    </submittedName>
</protein>
<name>A0AAN8EFU3_9EURO</name>
<feature type="transmembrane region" description="Helical" evidence="2">
    <location>
        <begin position="12"/>
        <end position="29"/>
    </location>
</feature>
<reference evidence="3 4" key="1">
    <citation type="submission" date="2022-12" db="EMBL/GenBank/DDBJ databases">
        <title>Genomic features and morphological characterization of a novel Knufia sp. strain isolated from spacecraft assembly facility.</title>
        <authorList>
            <person name="Teixeira M."/>
            <person name="Chander A.M."/>
            <person name="Stajich J.E."/>
            <person name="Venkateswaran K."/>
        </authorList>
    </citation>
    <scope>NUCLEOTIDE SEQUENCE [LARGE SCALE GENOMIC DNA]</scope>
    <source>
        <strain evidence="3 4">FJI-L2-BK-P2</strain>
    </source>
</reference>
<feature type="compositionally biased region" description="Basic and acidic residues" evidence="1">
    <location>
        <begin position="118"/>
        <end position="130"/>
    </location>
</feature>
<evidence type="ECO:0000256" key="2">
    <source>
        <dbReference type="SAM" id="Phobius"/>
    </source>
</evidence>
<sequence>MLWYEVAGKVLYYISLPIVKVLLLVFYLLRVLLSPFIYIAQGFVQLCLIPYNIAAKFEAVWYFVGCAVLLGAVSALLLHGIFRTVVLIFRLDREPEPKPKDVPARGHDVKSYRKTRERKREQAEKEQAEIDARAQALANSPLLKEALKQISGDPVEDINSPNRRKSRPSLLDQPIIENSDEEDS</sequence>
<keyword evidence="4" id="KW-1185">Reference proteome</keyword>
<dbReference type="Proteomes" id="UP001316803">
    <property type="component" value="Unassembled WGS sequence"/>
</dbReference>